<dbReference type="InterPro" id="IPR008286">
    <property type="entry name" value="Prn/Lys/Arg_de-COase_C"/>
</dbReference>
<organism evidence="7 8">
    <name type="scientific">Jeotgalibacillus campisalis</name>
    <dbReference type="NCBI Taxonomy" id="220754"/>
    <lineage>
        <taxon>Bacteria</taxon>
        <taxon>Bacillati</taxon>
        <taxon>Bacillota</taxon>
        <taxon>Bacilli</taxon>
        <taxon>Bacillales</taxon>
        <taxon>Caryophanaceae</taxon>
        <taxon>Jeotgalibacillus</taxon>
    </lineage>
</organism>
<keyword evidence="4" id="KW-0663">Pyridoxal phosphate</keyword>
<dbReference type="InterPro" id="IPR015421">
    <property type="entry name" value="PyrdxlP-dep_Trfase_major"/>
</dbReference>
<evidence type="ECO:0000256" key="1">
    <source>
        <dbReference type="ARBA" id="ARBA00001933"/>
    </source>
</evidence>
<feature type="domain" description="Orn/Lys/Arg decarboxylases family 1 pyridoxal-P attachment site" evidence="6">
    <location>
        <begin position="240"/>
        <end position="254"/>
    </location>
</feature>
<dbReference type="Gene3D" id="3.90.1150.10">
    <property type="entry name" value="Aspartate Aminotransferase, domain 1"/>
    <property type="match status" value="1"/>
</dbReference>
<dbReference type="InterPro" id="IPR036633">
    <property type="entry name" value="Prn/Lys/Arg_de-COase_C_sf"/>
</dbReference>
<evidence type="ECO:0000256" key="5">
    <source>
        <dbReference type="ARBA" id="ARBA00023239"/>
    </source>
</evidence>
<evidence type="ECO:0000259" key="6">
    <source>
        <dbReference type="PROSITE" id="PS00703"/>
    </source>
</evidence>
<dbReference type="PANTHER" id="PTHR43277">
    <property type="entry name" value="ARGININE DECARBOXYLASE"/>
    <property type="match status" value="1"/>
</dbReference>
<dbReference type="Pfam" id="PF01276">
    <property type="entry name" value="OKR_DC_1"/>
    <property type="match status" value="1"/>
</dbReference>
<dbReference type="SUPFAM" id="SSF53383">
    <property type="entry name" value="PLP-dependent transferases"/>
    <property type="match status" value="1"/>
</dbReference>
<dbReference type="CDD" id="cd00615">
    <property type="entry name" value="Orn_deC_like"/>
    <property type="match status" value="1"/>
</dbReference>
<dbReference type="PANTHER" id="PTHR43277:SF4">
    <property type="entry name" value="ARGININE DECARBOXYLASE"/>
    <property type="match status" value="1"/>
</dbReference>
<sequence>MSELPTSSATLDVLRSTGNLTQDDTPLFSGLKKHSAAKPVQFHIPGHKKGAGMDPEFREFIGDNILSIDLINIAPLDDLHQPRSLIKDAQDLAAKAFGADFTFFSIQGTSGAIMTMVMSVCGPGDKIIVPRNVHKSVMSAIVFCGAIPIFIHPEVDKELGISHGITPDSVLSALKQHPDAKGVLVINPTYFGVAADLKSIVTIAHSYDVPVLVDEAHGVHIHFHDRLPVSAMQAGADMAATSVHKLGGSMTQSSVLNLKEGLVSAKRVQTILSMLTTTSTSYPLLASLDVARKRLATNGKQLIEETIELAEQIRSSLKNIEQVTCIGAEIIGTKATFDFDPTKIIISVKELGITGYHAEKWLREKYNIEVELSDLYNILCIITPGDTKKEAAILIEAITELAKAFKHDENFVSPQVMLPDIPLLALSPREAFYSETELLPIDQTAGRICAEFIMVYPPGIPIFIPGEIITNDNLTYIHENIEAGLPVQGPEDESLQTLRVIKEHRAIK</sequence>
<dbReference type="InterPro" id="IPR052357">
    <property type="entry name" value="Orn_Lys_Arg_decarboxylase-I"/>
</dbReference>
<name>A0A0C2RB67_9BACL</name>
<dbReference type="InterPro" id="IPR015422">
    <property type="entry name" value="PyrdxlP-dep_Trfase_small"/>
</dbReference>
<dbReference type="InterPro" id="IPR015424">
    <property type="entry name" value="PyrdxlP-dep_Trfase"/>
</dbReference>
<keyword evidence="8" id="KW-1185">Reference proteome</keyword>
<dbReference type="InterPro" id="IPR000310">
    <property type="entry name" value="Orn/Lys/Arg_deCO2ase_major_dom"/>
</dbReference>
<dbReference type="EMBL" id="JXRR01000014">
    <property type="protein sequence ID" value="KIL47560.1"/>
    <property type="molecule type" value="Genomic_DNA"/>
</dbReference>
<evidence type="ECO:0000256" key="2">
    <source>
        <dbReference type="ARBA" id="ARBA00010671"/>
    </source>
</evidence>
<dbReference type="Pfam" id="PF03711">
    <property type="entry name" value="OKR_DC_1_C"/>
    <property type="match status" value="1"/>
</dbReference>
<dbReference type="PROSITE" id="PS00703">
    <property type="entry name" value="OKR_DC_1"/>
    <property type="match status" value="1"/>
</dbReference>
<gene>
    <name evidence="7" type="ORF">KR50_17270</name>
</gene>
<comment type="cofactor">
    <cofactor evidence="1">
        <name>pyridoxal 5'-phosphate</name>
        <dbReference type="ChEBI" id="CHEBI:597326"/>
    </cofactor>
</comment>
<dbReference type="Gene3D" id="3.90.105.10">
    <property type="entry name" value="Molybdopterin biosynthesis moea protein, domain 2"/>
    <property type="match status" value="1"/>
</dbReference>
<dbReference type="GO" id="GO:0008792">
    <property type="term" value="F:arginine decarboxylase activity"/>
    <property type="evidence" value="ECO:0007669"/>
    <property type="project" value="UniProtKB-EC"/>
</dbReference>
<dbReference type="PATRIC" id="fig|220754.4.peg.1746"/>
<protein>
    <submittedName>
        <fullName evidence="7">Arginine decarboxylase</fullName>
        <ecNumber evidence="7">4.1.1.19</ecNumber>
    </submittedName>
</protein>
<evidence type="ECO:0000256" key="4">
    <source>
        <dbReference type="ARBA" id="ARBA00022898"/>
    </source>
</evidence>
<proteinExistence type="inferred from homology"/>
<dbReference type="SUPFAM" id="SSF55904">
    <property type="entry name" value="Ornithine decarboxylase C-terminal domain"/>
    <property type="match status" value="1"/>
</dbReference>
<keyword evidence="3" id="KW-0210">Decarboxylase</keyword>
<dbReference type="AlphaFoldDB" id="A0A0C2RB67"/>
<evidence type="ECO:0000313" key="8">
    <source>
        <dbReference type="Proteomes" id="UP000031972"/>
    </source>
</evidence>
<dbReference type="Proteomes" id="UP000031972">
    <property type="component" value="Unassembled WGS sequence"/>
</dbReference>
<dbReference type="EC" id="4.1.1.19" evidence="7"/>
<dbReference type="OrthoDB" id="9815233at2"/>
<reference evidence="7 8" key="1">
    <citation type="submission" date="2015-01" db="EMBL/GenBank/DDBJ databases">
        <title>Jeotgalibacillus campisalis genome sequencing.</title>
        <authorList>
            <person name="Goh K.M."/>
            <person name="Chan K.-G."/>
            <person name="Yaakop A.S."/>
            <person name="Ee R."/>
            <person name="Gan H.M."/>
            <person name="Chan C.S."/>
        </authorList>
    </citation>
    <scope>NUCLEOTIDE SEQUENCE [LARGE SCALE GENOMIC DNA]</scope>
    <source>
        <strain evidence="7 8">SF-57</strain>
    </source>
</reference>
<keyword evidence="5 7" id="KW-0456">Lyase</keyword>
<dbReference type="RefSeq" id="WP_052476900.1">
    <property type="nucleotide sequence ID" value="NZ_JXRR01000014.1"/>
</dbReference>
<comment type="similarity">
    <text evidence="2">Belongs to the Orn/Lys/Arg decarboxylase class-I family.</text>
</comment>
<accession>A0A0C2RB67</accession>
<evidence type="ECO:0000256" key="3">
    <source>
        <dbReference type="ARBA" id="ARBA00022793"/>
    </source>
</evidence>
<comment type="caution">
    <text evidence="7">The sequence shown here is derived from an EMBL/GenBank/DDBJ whole genome shotgun (WGS) entry which is preliminary data.</text>
</comment>
<dbReference type="Gene3D" id="3.40.640.10">
    <property type="entry name" value="Type I PLP-dependent aspartate aminotransferase-like (Major domain)"/>
    <property type="match status" value="1"/>
</dbReference>
<evidence type="ECO:0000313" key="7">
    <source>
        <dbReference type="EMBL" id="KIL47560.1"/>
    </source>
</evidence>